<evidence type="ECO:0000313" key="4">
    <source>
        <dbReference type="Proteomes" id="UP000236333"/>
    </source>
</evidence>
<sequence>MTEVAHVAAAVNPTLAYQPSGLTGPAPRRLGLYPRGRFGPCFFSPVFAGLLLRFSGGAHACASSFHMKFAKRLAQEATRKGLWTDAYFDYRGAKKAIKDDLASKDVSGSHFQGLLEAELRKVSQFYSEKADRIEANLRALYGSNDSTSVQQLTQLRAEIKELIKFVALNYLAVLDKEPDVRSVLQRRFDMTTWFRRNSFPIDTITEQAALAARREQAQQLGAAPSPSGSPAPSTGSPAPAPAPPASGPRYTFRGARQPLPTKRFALLADFDKTLVDFHSAEQLVELLAPELLPMLVGLDAAQSAIPITNSILSEMQRRGVTRDALLGALQRAGAEALPLASAELLRMMHGARIDVKLLSDCNTVFIGHMLAGAKVAGYVGEVIANPAAFERVSDAGGGVAGGGALQRSGGHRLVVTPHFNGTDSSVVLPHPPAAGAAAGGGCGCGAGRAAACCGHGCGRCPSNLCKGLEVQRLLHANTYAHLLYCGEGPGDVCAALALRASDAVLARAGGALAAYIEEACARPAMPQVVAQVALWGSQEELLACVRQIVDV</sequence>
<feature type="compositionally biased region" description="Low complexity" evidence="1">
    <location>
        <begin position="213"/>
        <end position="237"/>
    </location>
</feature>
<accession>A0A2J8A9R4</accession>
<feature type="region of interest" description="Disordered" evidence="1">
    <location>
        <begin position="213"/>
        <end position="254"/>
    </location>
</feature>
<dbReference type="OrthoDB" id="277011at2759"/>
<name>A0A2J8A9R4_9CHLO</name>
<dbReference type="EMBL" id="PGGS01000099">
    <property type="protein sequence ID" value="PNH09223.1"/>
    <property type="molecule type" value="Genomic_DNA"/>
</dbReference>
<dbReference type="SUPFAM" id="SSF56784">
    <property type="entry name" value="HAD-like"/>
    <property type="match status" value="1"/>
</dbReference>
<dbReference type="PROSITE" id="PS51382">
    <property type="entry name" value="SPX"/>
    <property type="match status" value="1"/>
</dbReference>
<dbReference type="InterPro" id="IPR023214">
    <property type="entry name" value="HAD_sf"/>
</dbReference>
<dbReference type="InterPro" id="IPR016965">
    <property type="entry name" value="Pase_PHOSPHO-typ"/>
</dbReference>
<dbReference type="InterPro" id="IPR036412">
    <property type="entry name" value="HAD-like_sf"/>
</dbReference>
<evidence type="ECO:0000259" key="2">
    <source>
        <dbReference type="PROSITE" id="PS51382"/>
    </source>
</evidence>
<comment type="caution">
    <text evidence="3">The sequence shown here is derived from an EMBL/GenBank/DDBJ whole genome shotgun (WGS) entry which is preliminary data.</text>
</comment>
<dbReference type="Pfam" id="PF06888">
    <property type="entry name" value="Put_Phosphatase"/>
    <property type="match status" value="2"/>
</dbReference>
<organism evidence="3 4">
    <name type="scientific">Tetrabaena socialis</name>
    <dbReference type="NCBI Taxonomy" id="47790"/>
    <lineage>
        <taxon>Eukaryota</taxon>
        <taxon>Viridiplantae</taxon>
        <taxon>Chlorophyta</taxon>
        <taxon>core chlorophytes</taxon>
        <taxon>Chlorophyceae</taxon>
        <taxon>CS clade</taxon>
        <taxon>Chlamydomonadales</taxon>
        <taxon>Tetrabaenaceae</taxon>
        <taxon>Tetrabaena</taxon>
    </lineage>
</organism>
<dbReference type="PANTHER" id="PTHR20889">
    <property type="entry name" value="PHOSPHATASE, ORPHAN 1, 2"/>
    <property type="match status" value="1"/>
</dbReference>
<dbReference type="Gene3D" id="3.40.50.1000">
    <property type="entry name" value="HAD superfamily/HAD-like"/>
    <property type="match status" value="1"/>
</dbReference>
<evidence type="ECO:0000256" key="1">
    <source>
        <dbReference type="SAM" id="MobiDB-lite"/>
    </source>
</evidence>
<keyword evidence="4" id="KW-1185">Reference proteome</keyword>
<dbReference type="InterPro" id="IPR004331">
    <property type="entry name" value="SPX_dom"/>
</dbReference>
<evidence type="ECO:0000313" key="3">
    <source>
        <dbReference type="EMBL" id="PNH09223.1"/>
    </source>
</evidence>
<dbReference type="GO" id="GO:0016791">
    <property type="term" value="F:phosphatase activity"/>
    <property type="evidence" value="ECO:0007669"/>
    <property type="project" value="InterPro"/>
</dbReference>
<dbReference type="AlphaFoldDB" id="A0A2J8A9R4"/>
<dbReference type="PANTHER" id="PTHR20889:SF12">
    <property type="entry name" value="LP01149P"/>
    <property type="match status" value="1"/>
</dbReference>
<dbReference type="Proteomes" id="UP000236333">
    <property type="component" value="Unassembled WGS sequence"/>
</dbReference>
<feature type="domain" description="SPX" evidence="2">
    <location>
        <begin position="67"/>
        <end position="194"/>
    </location>
</feature>
<protein>
    <submittedName>
        <fullName evidence="3">Inorganic pyrophosphatase 2</fullName>
    </submittedName>
</protein>
<reference evidence="3 4" key="1">
    <citation type="journal article" date="2017" name="Mol. Biol. Evol.">
        <title>The 4-celled Tetrabaena socialis nuclear genome reveals the essential components for genetic control of cell number at the origin of multicellularity in the volvocine lineage.</title>
        <authorList>
            <person name="Featherston J."/>
            <person name="Arakaki Y."/>
            <person name="Hanschen E.R."/>
            <person name="Ferris P.J."/>
            <person name="Michod R.E."/>
            <person name="Olson B.J.S.C."/>
            <person name="Nozaki H."/>
            <person name="Durand P.M."/>
        </authorList>
    </citation>
    <scope>NUCLEOTIDE SEQUENCE [LARGE SCALE GENOMIC DNA]</scope>
    <source>
        <strain evidence="3 4">NIES-571</strain>
    </source>
</reference>
<proteinExistence type="predicted"/>
<gene>
    <name evidence="3" type="ORF">TSOC_004188</name>
</gene>